<reference evidence="2 3" key="1">
    <citation type="journal article" date="2016" name="Nat. Commun.">
        <title>Ectomycorrhizal ecology is imprinted in the genome of the dominant symbiotic fungus Cenococcum geophilum.</title>
        <authorList>
            <consortium name="DOE Joint Genome Institute"/>
            <person name="Peter M."/>
            <person name="Kohler A."/>
            <person name="Ohm R.A."/>
            <person name="Kuo A."/>
            <person name="Krutzmann J."/>
            <person name="Morin E."/>
            <person name="Arend M."/>
            <person name="Barry K.W."/>
            <person name="Binder M."/>
            <person name="Choi C."/>
            <person name="Clum A."/>
            <person name="Copeland A."/>
            <person name="Grisel N."/>
            <person name="Haridas S."/>
            <person name="Kipfer T."/>
            <person name="LaButti K."/>
            <person name="Lindquist E."/>
            <person name="Lipzen A."/>
            <person name="Maire R."/>
            <person name="Meier B."/>
            <person name="Mihaltcheva S."/>
            <person name="Molinier V."/>
            <person name="Murat C."/>
            <person name="Poggeler S."/>
            <person name="Quandt C.A."/>
            <person name="Sperisen C."/>
            <person name="Tritt A."/>
            <person name="Tisserant E."/>
            <person name="Crous P.W."/>
            <person name="Henrissat B."/>
            <person name="Nehls U."/>
            <person name="Egli S."/>
            <person name="Spatafora J.W."/>
            <person name="Grigoriev I.V."/>
            <person name="Martin F.M."/>
        </authorList>
    </citation>
    <scope>NUCLEOTIDE SEQUENCE [LARGE SCALE GENOMIC DNA]</scope>
    <source>
        <strain evidence="2 3">CBS 459.81</strain>
    </source>
</reference>
<organism evidence="2 3">
    <name type="scientific">Lepidopterella palustris CBS 459.81</name>
    <dbReference type="NCBI Taxonomy" id="1314670"/>
    <lineage>
        <taxon>Eukaryota</taxon>
        <taxon>Fungi</taxon>
        <taxon>Dikarya</taxon>
        <taxon>Ascomycota</taxon>
        <taxon>Pezizomycotina</taxon>
        <taxon>Dothideomycetes</taxon>
        <taxon>Pleosporomycetidae</taxon>
        <taxon>Mytilinidiales</taxon>
        <taxon>Argynnaceae</taxon>
        <taxon>Lepidopterella</taxon>
    </lineage>
</organism>
<keyword evidence="3" id="KW-1185">Reference proteome</keyword>
<protein>
    <submittedName>
        <fullName evidence="2">Uncharacterized protein</fullName>
    </submittedName>
</protein>
<gene>
    <name evidence="2" type="ORF">K432DRAFT_438984</name>
</gene>
<proteinExistence type="predicted"/>
<evidence type="ECO:0000256" key="1">
    <source>
        <dbReference type="SAM" id="MobiDB-lite"/>
    </source>
</evidence>
<accession>A0A8E2EKQ3</accession>
<dbReference type="Proteomes" id="UP000250266">
    <property type="component" value="Unassembled WGS sequence"/>
</dbReference>
<feature type="region of interest" description="Disordered" evidence="1">
    <location>
        <begin position="122"/>
        <end position="160"/>
    </location>
</feature>
<feature type="compositionally biased region" description="Low complexity" evidence="1">
    <location>
        <begin position="130"/>
        <end position="158"/>
    </location>
</feature>
<sequence length="202" mass="22814">MQNNFQVLVFTSRISTPRLGAGNGRLNILLSTALYTLREQTHYKSNSFVRSLPLLRAIQCGDLLDKRNYEQLNLYLNHGSQHPWRAKSLSAQPQWSRFEYARKQQLSTFNPQPLLLAGEATSSGDILQNSPRGRSQARSQRSSSPLSSSSRRSSPARSLIRHSSQNLLQLAQAEVQTQVIDTTREYAIQLKHRHAEADIAES</sequence>
<dbReference type="EMBL" id="KV744813">
    <property type="protein sequence ID" value="OCK85792.1"/>
    <property type="molecule type" value="Genomic_DNA"/>
</dbReference>
<name>A0A8E2EKQ3_9PEZI</name>
<dbReference type="AlphaFoldDB" id="A0A8E2EKQ3"/>
<evidence type="ECO:0000313" key="3">
    <source>
        <dbReference type="Proteomes" id="UP000250266"/>
    </source>
</evidence>
<evidence type="ECO:0000313" key="2">
    <source>
        <dbReference type="EMBL" id="OCK85792.1"/>
    </source>
</evidence>